<sequence>MSNLEVKPTIEEHAASPAGKLERGLRSRHISMIAIGGAIGTGLFVASGATISQAGPGGAFIAYLAIGCMVYFLMTSLGEMATYLPVSGSFETYGTRFVDPAFGFTLGWNYWLSWATTIPAELAAGALVMKYWLPGSSDLLWGGIFLTLIFLLNVLSVKGYGEAEFWFAGIKVITIAVFLIVGVAIIFGIFTGPAVGFENFTKGEAPFKGGFLAIIGIFMIAGFSFQGTEMVGIASGESENPEKNVPRAIRTVFWRVLIFYVFSILVIGLIIPYTDPSLLKSDVDNIMISPFTLVFQKAGLAFAASLMNAVILTSVLSAGNSATYASTRMLWALAQSGKAPKLLRKINSKGVPIYALYANILFGLIVFLSSFVGDGVVYLWLLNMTGLTGFLTWVGIAICHYRFRKAYVAQGRDLNELKFKAKWYPFGPLLTLVLCTIVIIGQGSDIISGDTINWYGLLVSYISLPVFIILWLGYKIIKKTKVVPLKECDFNRDNV</sequence>
<dbReference type="InterPro" id="IPR004841">
    <property type="entry name" value="AA-permease/SLC12A_dom"/>
</dbReference>
<keyword evidence="4" id="KW-0029">Amino-acid transport</keyword>
<dbReference type="Gene3D" id="1.20.1740.10">
    <property type="entry name" value="Amino acid/polyamine transporter I"/>
    <property type="match status" value="1"/>
</dbReference>
<dbReference type="PROSITE" id="PS00218">
    <property type="entry name" value="AMINO_ACID_PERMEASE_1"/>
    <property type="match status" value="1"/>
</dbReference>
<organism evidence="9 10">
    <name type="scientific">Pseudobacillus wudalianchiensis</name>
    <dbReference type="NCBI Taxonomy" id="1743143"/>
    <lineage>
        <taxon>Bacteria</taxon>
        <taxon>Bacillati</taxon>
        <taxon>Bacillota</taxon>
        <taxon>Bacilli</taxon>
        <taxon>Bacillales</taxon>
        <taxon>Bacillaceae</taxon>
        <taxon>Pseudobacillus</taxon>
    </lineage>
</organism>
<feature type="transmembrane region" description="Helical" evidence="7">
    <location>
        <begin position="169"/>
        <end position="190"/>
    </location>
</feature>
<evidence type="ECO:0000256" key="6">
    <source>
        <dbReference type="ARBA" id="ARBA00023136"/>
    </source>
</evidence>
<evidence type="ECO:0000256" key="7">
    <source>
        <dbReference type="SAM" id="Phobius"/>
    </source>
</evidence>
<feature type="transmembrane region" description="Helical" evidence="7">
    <location>
        <begin position="454"/>
        <end position="474"/>
    </location>
</feature>
<protein>
    <submittedName>
        <fullName evidence="9">Gamma-aminobutyrate permease</fullName>
    </submittedName>
</protein>
<feature type="transmembrane region" description="Helical" evidence="7">
    <location>
        <begin position="30"/>
        <end position="51"/>
    </location>
</feature>
<evidence type="ECO:0000256" key="4">
    <source>
        <dbReference type="ARBA" id="ARBA00022970"/>
    </source>
</evidence>
<evidence type="ECO:0000313" key="10">
    <source>
        <dbReference type="Proteomes" id="UP000092578"/>
    </source>
</evidence>
<dbReference type="PANTHER" id="PTHR43341:SF1">
    <property type="entry name" value="GENERAL AMINO-ACID PERMEASE GAP1"/>
    <property type="match status" value="1"/>
</dbReference>
<feature type="transmembrane region" description="Helical" evidence="7">
    <location>
        <begin position="252"/>
        <end position="274"/>
    </location>
</feature>
<dbReference type="RefSeq" id="WP_065409387.1">
    <property type="nucleotide sequence ID" value="NZ_MAYT01000001.1"/>
</dbReference>
<evidence type="ECO:0000256" key="1">
    <source>
        <dbReference type="ARBA" id="ARBA00004141"/>
    </source>
</evidence>
<feature type="transmembrane region" description="Helical" evidence="7">
    <location>
        <begin position="351"/>
        <end position="372"/>
    </location>
</feature>
<gene>
    <name evidence="9" type="ORF">A8F95_04405</name>
</gene>
<dbReference type="GO" id="GO:0015171">
    <property type="term" value="F:amino acid transmembrane transporter activity"/>
    <property type="evidence" value="ECO:0007669"/>
    <property type="project" value="TreeGrafter"/>
</dbReference>
<dbReference type="EMBL" id="MAYT01000001">
    <property type="protein sequence ID" value="OCA92931.1"/>
    <property type="molecule type" value="Genomic_DNA"/>
</dbReference>
<dbReference type="PANTHER" id="PTHR43341">
    <property type="entry name" value="AMINO ACID PERMEASE"/>
    <property type="match status" value="1"/>
</dbReference>
<dbReference type="Proteomes" id="UP000092578">
    <property type="component" value="Unassembled WGS sequence"/>
</dbReference>
<evidence type="ECO:0000256" key="5">
    <source>
        <dbReference type="ARBA" id="ARBA00022989"/>
    </source>
</evidence>
<accession>A0A1B9BA34</accession>
<evidence type="ECO:0000256" key="2">
    <source>
        <dbReference type="ARBA" id="ARBA00022448"/>
    </source>
</evidence>
<feature type="transmembrane region" description="Helical" evidence="7">
    <location>
        <begin position="139"/>
        <end position="157"/>
    </location>
</feature>
<feature type="transmembrane region" description="Helical" evidence="7">
    <location>
        <begin position="378"/>
        <end position="403"/>
    </location>
</feature>
<comment type="caution">
    <text evidence="9">The sequence shown here is derived from an EMBL/GenBank/DDBJ whole genome shotgun (WGS) entry which is preliminary data.</text>
</comment>
<dbReference type="GO" id="GO:0016020">
    <property type="term" value="C:membrane"/>
    <property type="evidence" value="ECO:0007669"/>
    <property type="project" value="UniProtKB-SubCell"/>
</dbReference>
<keyword evidence="3 7" id="KW-0812">Transmembrane</keyword>
<feature type="domain" description="Amino acid permease/ SLC12A" evidence="8">
    <location>
        <begin position="29"/>
        <end position="482"/>
    </location>
</feature>
<keyword evidence="2" id="KW-0813">Transport</keyword>
<dbReference type="PIRSF" id="PIRSF006060">
    <property type="entry name" value="AA_transporter"/>
    <property type="match status" value="1"/>
</dbReference>
<comment type="subcellular location">
    <subcellularLocation>
        <location evidence="1">Membrane</location>
        <topology evidence="1">Multi-pass membrane protein</topology>
    </subcellularLocation>
</comment>
<keyword evidence="6 7" id="KW-0472">Membrane</keyword>
<keyword evidence="5 7" id="KW-1133">Transmembrane helix</keyword>
<name>A0A1B9BA34_9BACI</name>
<keyword evidence="10" id="KW-1185">Reference proteome</keyword>
<reference evidence="10" key="1">
    <citation type="submission" date="2016-05" db="EMBL/GenBank/DDBJ databases">
        <authorList>
            <person name="Liu B."/>
            <person name="Wang J."/>
            <person name="Zhu Y."/>
            <person name="Liu G."/>
            <person name="Chen Q."/>
            <person name="Chen Z."/>
            <person name="Lan J."/>
            <person name="Che J."/>
            <person name="Ge C."/>
            <person name="Shi H."/>
            <person name="Pan Z."/>
            <person name="Liu X."/>
        </authorList>
    </citation>
    <scope>NUCLEOTIDE SEQUENCE [LARGE SCALE GENOMIC DNA]</scope>
    <source>
        <strain evidence="10">FJAT-27215</strain>
    </source>
</reference>
<proteinExistence type="predicted"/>
<evidence type="ECO:0000256" key="3">
    <source>
        <dbReference type="ARBA" id="ARBA00022692"/>
    </source>
</evidence>
<dbReference type="InterPro" id="IPR050524">
    <property type="entry name" value="APC_YAT"/>
</dbReference>
<feature type="transmembrane region" description="Helical" evidence="7">
    <location>
        <begin position="210"/>
        <end position="231"/>
    </location>
</feature>
<dbReference type="InterPro" id="IPR004840">
    <property type="entry name" value="Amino_acid_permease_CS"/>
</dbReference>
<dbReference type="FunFam" id="1.20.1740.10:FF:000001">
    <property type="entry name" value="Amino acid permease"/>
    <property type="match status" value="1"/>
</dbReference>
<feature type="transmembrane region" description="Helical" evidence="7">
    <location>
        <begin position="294"/>
        <end position="319"/>
    </location>
</feature>
<evidence type="ECO:0000259" key="8">
    <source>
        <dbReference type="Pfam" id="PF00324"/>
    </source>
</evidence>
<dbReference type="AlphaFoldDB" id="A0A1B9BA34"/>
<feature type="transmembrane region" description="Helical" evidence="7">
    <location>
        <begin position="57"/>
        <end position="74"/>
    </location>
</feature>
<dbReference type="Pfam" id="PF00324">
    <property type="entry name" value="AA_permease"/>
    <property type="match status" value="1"/>
</dbReference>
<feature type="transmembrane region" description="Helical" evidence="7">
    <location>
        <begin position="423"/>
        <end position="442"/>
    </location>
</feature>
<evidence type="ECO:0000313" key="9">
    <source>
        <dbReference type="EMBL" id="OCA92931.1"/>
    </source>
</evidence>